<feature type="signal peptide" evidence="1">
    <location>
        <begin position="1"/>
        <end position="31"/>
    </location>
</feature>
<dbReference type="Pfam" id="PF00652">
    <property type="entry name" value="Ricin_B_lectin"/>
    <property type="match status" value="1"/>
</dbReference>
<comment type="caution">
    <text evidence="3">The sequence shown here is derived from an EMBL/GenBank/DDBJ whole genome shotgun (WGS) entry which is preliminary data.</text>
</comment>
<dbReference type="CDD" id="cd00161">
    <property type="entry name" value="beta-trefoil_Ricin-like"/>
    <property type="match status" value="3"/>
</dbReference>
<protein>
    <recommendedName>
        <fullName evidence="2">Ricin B lectin domain-containing protein</fullName>
    </recommendedName>
</protein>
<reference evidence="3 4" key="1">
    <citation type="journal article" date="2019" name="Int. J. Syst. Evol. Microbiol.">
        <title>The Global Catalogue of Microorganisms (GCM) 10K type strain sequencing project: providing services to taxonomists for standard genome sequencing and annotation.</title>
        <authorList>
            <consortium name="The Broad Institute Genomics Platform"/>
            <consortium name="The Broad Institute Genome Sequencing Center for Infectious Disease"/>
            <person name="Wu L."/>
            <person name="Ma J."/>
        </authorList>
    </citation>
    <scope>NUCLEOTIDE SEQUENCE [LARGE SCALE GENOMIC DNA]</scope>
    <source>
        <strain evidence="3 4">JCM 13004</strain>
    </source>
</reference>
<dbReference type="SUPFAM" id="SSF50370">
    <property type="entry name" value="Ricin B-like lectins"/>
    <property type="match status" value="3"/>
</dbReference>
<dbReference type="SMART" id="SM00458">
    <property type="entry name" value="RICIN"/>
    <property type="match status" value="2"/>
</dbReference>
<dbReference type="RefSeq" id="WP_344441862.1">
    <property type="nucleotide sequence ID" value="NZ_BAAALF010000040.1"/>
</dbReference>
<proteinExistence type="predicted"/>
<feature type="domain" description="Ricin B lectin" evidence="2">
    <location>
        <begin position="58"/>
        <end position="196"/>
    </location>
</feature>
<dbReference type="Gene3D" id="2.80.10.50">
    <property type="match status" value="3"/>
</dbReference>
<dbReference type="Proteomes" id="UP001500037">
    <property type="component" value="Unassembled WGS sequence"/>
</dbReference>
<accession>A0ABN1W5F9</accession>
<keyword evidence="1" id="KW-0732">Signal</keyword>
<feature type="chain" id="PRO_5046844500" description="Ricin B lectin domain-containing protein" evidence="1">
    <location>
        <begin position="32"/>
        <end position="463"/>
    </location>
</feature>
<dbReference type="InterPro" id="IPR006311">
    <property type="entry name" value="TAT_signal"/>
</dbReference>
<dbReference type="InterPro" id="IPR035992">
    <property type="entry name" value="Ricin_B-like_lectins"/>
</dbReference>
<dbReference type="PROSITE" id="PS51318">
    <property type="entry name" value="TAT"/>
    <property type="match status" value="1"/>
</dbReference>
<evidence type="ECO:0000259" key="2">
    <source>
        <dbReference type="SMART" id="SM00458"/>
    </source>
</evidence>
<gene>
    <name evidence="3" type="ORF">GCM10009665_28360</name>
</gene>
<evidence type="ECO:0000256" key="1">
    <source>
        <dbReference type="SAM" id="SignalP"/>
    </source>
</evidence>
<dbReference type="PROSITE" id="PS50231">
    <property type="entry name" value="RICIN_B_LECTIN"/>
    <property type="match status" value="3"/>
</dbReference>
<dbReference type="EMBL" id="BAAALF010000040">
    <property type="protein sequence ID" value="GAA1236532.1"/>
    <property type="molecule type" value="Genomic_DNA"/>
</dbReference>
<keyword evidence="4" id="KW-1185">Reference proteome</keyword>
<feature type="domain" description="Ricin B lectin" evidence="2">
    <location>
        <begin position="242"/>
        <end position="370"/>
    </location>
</feature>
<dbReference type="InterPro" id="IPR000772">
    <property type="entry name" value="Ricin_B_lectin"/>
</dbReference>
<dbReference type="Pfam" id="PF14200">
    <property type="entry name" value="RicinB_lectin_2"/>
    <property type="match status" value="3"/>
</dbReference>
<name>A0ABN1W5F9_9ACTN</name>
<evidence type="ECO:0000313" key="4">
    <source>
        <dbReference type="Proteomes" id="UP001500037"/>
    </source>
</evidence>
<evidence type="ECO:0000313" key="3">
    <source>
        <dbReference type="EMBL" id="GAA1236532.1"/>
    </source>
</evidence>
<organism evidence="3 4">
    <name type="scientific">Kitasatospora nipponensis</name>
    <dbReference type="NCBI Taxonomy" id="258049"/>
    <lineage>
        <taxon>Bacteria</taxon>
        <taxon>Bacillati</taxon>
        <taxon>Actinomycetota</taxon>
        <taxon>Actinomycetes</taxon>
        <taxon>Kitasatosporales</taxon>
        <taxon>Streptomycetaceae</taxon>
        <taxon>Kitasatospora</taxon>
    </lineage>
</organism>
<sequence>MSVPRMRKLLGVLAAAALALTAAGLTTTASAAAPTLPNATHATTPNAAAFVPIVLSGTHTLATGGLDLEVPGSSPSTGTQLDTWAVVAGSANENWQFDQLSDGAYELVNSSSGLCAEVNGGFTNAGAVVDQWTCVVTADGGPPPNEQWLLTALSNGSYLVTSVNSGLVLTTASTANGATLTQQVNTDSPQQQWTIGTINPGLNGNHNLVTGGQNLTYEDGNVYTTSGDDYTQTWTFMPQSDGTYELDVATSCITVTGAGVVGAECLDTTNQRWILTSLSNGSFTVTSALNGQLLTSNREGTEVTTQPNSNSPQQQWTVAPPSMTVPALNGSYEPLVTTGELYLDNGGSSTAGEPLVIATPGRGSQGWGFEQQSDGSWELVNIVSNLCAEVKNGSTAIGALVDQWGCVGSTNERWYLTQLANGLYIVSSARSGLLLTASHAANGSGVAQQANTNSLQQEWMIGV</sequence>